<evidence type="ECO:0000256" key="12">
    <source>
        <dbReference type="ARBA" id="ARBA00023239"/>
    </source>
</evidence>
<dbReference type="GO" id="GO:0046496">
    <property type="term" value="P:nicotinamide nucleotide metabolic process"/>
    <property type="evidence" value="ECO:0007669"/>
    <property type="project" value="UniProtKB-UniRule"/>
</dbReference>
<dbReference type="EC" id="5.1.99.6" evidence="19"/>
<evidence type="ECO:0000256" key="13">
    <source>
        <dbReference type="ARBA" id="ARBA00023268"/>
    </source>
</evidence>
<dbReference type="GO" id="GO:0052856">
    <property type="term" value="F:NAD(P)HX epimerase activity"/>
    <property type="evidence" value="ECO:0007669"/>
    <property type="project" value="UniProtKB-UniRule"/>
</dbReference>
<feature type="binding site" evidence="17">
    <location>
        <position position="439"/>
    </location>
    <ligand>
        <name>AMP</name>
        <dbReference type="ChEBI" id="CHEBI:456215"/>
    </ligand>
</feature>
<dbReference type="InterPro" id="IPR036652">
    <property type="entry name" value="YjeF_N_dom_sf"/>
</dbReference>
<feature type="domain" description="YjeF C-terminal" evidence="20">
    <location>
        <begin position="234"/>
        <end position="511"/>
    </location>
</feature>
<accession>A0A4R5TX28</accession>
<dbReference type="InterPro" id="IPR030677">
    <property type="entry name" value="Nnr"/>
</dbReference>
<keyword evidence="9 18" id="KW-0630">Potassium</keyword>
<dbReference type="EMBL" id="SMTK01000003">
    <property type="protein sequence ID" value="TDK25727.1"/>
    <property type="molecule type" value="Genomic_DNA"/>
</dbReference>
<comment type="similarity">
    <text evidence="4 19">In the C-terminal section; belongs to the NnrD/CARKD family.</text>
</comment>
<gene>
    <name evidence="17" type="primary">nnrD</name>
    <name evidence="18" type="synonym">nnrE</name>
    <name evidence="22" type="ORF">E2F48_10850</name>
</gene>
<evidence type="ECO:0000259" key="21">
    <source>
        <dbReference type="PROSITE" id="PS51385"/>
    </source>
</evidence>
<comment type="cofactor">
    <cofactor evidence="17">
        <name>Mg(2+)</name>
        <dbReference type="ChEBI" id="CHEBI:18420"/>
    </cofactor>
</comment>
<dbReference type="RefSeq" id="WP_133403960.1">
    <property type="nucleotide sequence ID" value="NZ_SMTK01000003.1"/>
</dbReference>
<keyword evidence="6 17" id="KW-0547">Nucleotide-binding</keyword>
<dbReference type="PANTHER" id="PTHR12592:SF0">
    <property type="entry name" value="ATP-DEPENDENT (S)-NAD(P)H-HYDRATE DEHYDRATASE"/>
    <property type="match status" value="1"/>
</dbReference>
<protein>
    <recommendedName>
        <fullName evidence="19">Bifunctional NAD(P)H-hydrate repair enzyme</fullName>
    </recommendedName>
    <alternativeName>
        <fullName evidence="19">Nicotinamide nucleotide repair protein</fullName>
    </alternativeName>
    <domain>
        <recommendedName>
            <fullName evidence="19">ADP-dependent (S)-NAD(P)H-hydrate dehydratase</fullName>
            <ecNumber evidence="19">4.2.1.136</ecNumber>
        </recommendedName>
        <alternativeName>
            <fullName evidence="19">ADP-dependent NAD(P)HX dehydratase</fullName>
        </alternativeName>
    </domain>
    <domain>
        <recommendedName>
            <fullName evidence="19">NAD(P)H-hydrate epimerase</fullName>
            <ecNumber evidence="19">5.1.99.6</ecNumber>
        </recommendedName>
    </domain>
</protein>
<dbReference type="GO" id="GO:0052855">
    <property type="term" value="F:ADP-dependent NAD(P)H-hydrate dehydratase activity"/>
    <property type="evidence" value="ECO:0007669"/>
    <property type="project" value="UniProtKB-UniRule"/>
</dbReference>
<evidence type="ECO:0000256" key="3">
    <source>
        <dbReference type="ARBA" id="ARBA00006001"/>
    </source>
</evidence>
<dbReference type="SUPFAM" id="SSF64153">
    <property type="entry name" value="YjeF N-terminal domain-like"/>
    <property type="match status" value="1"/>
</dbReference>
<keyword evidence="7 17" id="KW-0067">ATP-binding</keyword>
<evidence type="ECO:0000256" key="11">
    <source>
        <dbReference type="ARBA" id="ARBA00023235"/>
    </source>
</evidence>
<keyword evidence="5 18" id="KW-0479">Metal-binding</keyword>
<dbReference type="InterPro" id="IPR029056">
    <property type="entry name" value="Ribokinase-like"/>
</dbReference>
<evidence type="ECO:0000256" key="17">
    <source>
        <dbReference type="HAMAP-Rule" id="MF_01965"/>
    </source>
</evidence>
<evidence type="ECO:0000256" key="2">
    <source>
        <dbReference type="ARBA" id="ARBA00000909"/>
    </source>
</evidence>
<dbReference type="SUPFAM" id="SSF53613">
    <property type="entry name" value="Ribokinase-like"/>
    <property type="match status" value="1"/>
</dbReference>
<comment type="caution">
    <text evidence="18">Lacks conserved residue(s) required for the propagation of feature annotation.</text>
</comment>
<dbReference type="Gene3D" id="3.40.1190.20">
    <property type="match status" value="1"/>
</dbReference>
<dbReference type="AlphaFoldDB" id="A0A4R5TX28"/>
<comment type="similarity">
    <text evidence="3 19">In the N-terminal section; belongs to the NnrE/AIBP family.</text>
</comment>
<feature type="binding site" evidence="18">
    <location>
        <begin position="61"/>
        <end position="65"/>
    </location>
    <ligand>
        <name>(6S)-NADPHX</name>
        <dbReference type="ChEBI" id="CHEBI:64076"/>
    </ligand>
</feature>
<feature type="domain" description="YjeF N-terminal" evidence="21">
    <location>
        <begin position="10"/>
        <end position="224"/>
    </location>
</feature>
<feature type="binding site" evidence="18">
    <location>
        <position position="167"/>
    </location>
    <ligand>
        <name>(6S)-NADPHX</name>
        <dbReference type="ChEBI" id="CHEBI:64076"/>
    </ligand>
</feature>
<comment type="function">
    <text evidence="17">Catalyzes the dehydration of the S-form of NAD(P)HX at the expense of ADP, which is converted to AMP. Together with NAD(P)HX epimerase, which catalyzes the epimerization of the S- and R-forms, the enzyme allows the repair of both epimers of NAD(P)HX, a damaged form of NAD(P)H that is a result of enzymatic or heat-dependent hydration.</text>
</comment>
<evidence type="ECO:0000256" key="1">
    <source>
        <dbReference type="ARBA" id="ARBA00000013"/>
    </source>
</evidence>
<dbReference type="HAMAP" id="MF_01965">
    <property type="entry name" value="NADHX_dehydratase"/>
    <property type="match status" value="1"/>
</dbReference>
<evidence type="ECO:0000256" key="18">
    <source>
        <dbReference type="HAMAP-Rule" id="MF_01966"/>
    </source>
</evidence>
<keyword evidence="12 17" id="KW-0456">Lyase</keyword>
<dbReference type="PROSITE" id="PS01050">
    <property type="entry name" value="YJEF_C_2"/>
    <property type="match status" value="1"/>
</dbReference>
<keyword evidence="10 17" id="KW-0520">NAD</keyword>
<dbReference type="GO" id="GO:0046872">
    <property type="term" value="F:metal ion binding"/>
    <property type="evidence" value="ECO:0007669"/>
    <property type="project" value="UniProtKB-UniRule"/>
</dbReference>
<dbReference type="PROSITE" id="PS51383">
    <property type="entry name" value="YJEF_C_3"/>
    <property type="match status" value="1"/>
</dbReference>
<feature type="binding site" evidence="17">
    <location>
        <begin position="410"/>
        <end position="414"/>
    </location>
    <ligand>
        <name>AMP</name>
        <dbReference type="ChEBI" id="CHEBI:456215"/>
    </ligand>
</feature>
<keyword evidence="11 18" id="KW-0413">Isomerase</keyword>
<feature type="binding site" evidence="18">
    <location>
        <begin position="131"/>
        <end position="137"/>
    </location>
    <ligand>
        <name>(6S)-NADPHX</name>
        <dbReference type="ChEBI" id="CHEBI:64076"/>
    </ligand>
</feature>
<dbReference type="InterPro" id="IPR017953">
    <property type="entry name" value="Carbohydrate_kinase_pred_CS"/>
</dbReference>
<dbReference type="GO" id="GO:0005524">
    <property type="term" value="F:ATP binding"/>
    <property type="evidence" value="ECO:0007669"/>
    <property type="project" value="UniProtKB-UniRule"/>
</dbReference>
<evidence type="ECO:0000256" key="19">
    <source>
        <dbReference type="PIRNR" id="PIRNR017184"/>
    </source>
</evidence>
<proteinExistence type="inferred from homology"/>
<dbReference type="PIRSF" id="PIRSF017184">
    <property type="entry name" value="Nnr"/>
    <property type="match status" value="1"/>
</dbReference>
<keyword evidence="8 17" id="KW-0521">NADP</keyword>
<comment type="subunit">
    <text evidence="17">Homotetramer.</text>
</comment>
<comment type="caution">
    <text evidence="22">The sequence shown here is derived from an EMBL/GenBank/DDBJ whole genome shotgun (WGS) entry which is preliminary data.</text>
</comment>
<dbReference type="HAMAP" id="MF_01966">
    <property type="entry name" value="NADHX_epimerase"/>
    <property type="match status" value="1"/>
</dbReference>
<name>A0A4R5TX28_9MICC</name>
<sequence>MLQAFTAGQVRSAEEPLLAAGQGAALMQKAAHGLFAVAAGMLRDSGGLYGRTVVVLAGGGNNGGDALYAAARLARRGMGATAIALSERIHPDALAVFTAAGGRLERLTADNTDALAARCAAADLIIDGVLGTGASGALRGPVANLIDAVNAKAGPRGDRRPQVLACDGPSGVDLDSGRIEGPVLRADATATFGAAKAGLLTGAGALAAGELNVIDIGLGLSNGAAPAPAIRRLELADAAALYRRPRTADHKYTRGVLGIAAGSEQYPGAAVLATGAALATGIGMVRYLGPRSVGALINSVHPEAVCSTGGVAEARSQAWLVGPGAVGDPEQARRARDAITSGLPVVVDAGALAEVPRTVGPQVILTPHAGELVAFLGGRGRPVTRDAIEASPAEYALETARLTGATVLLKGYTTVTAAPSGEVFSQADATPWLATAGSGDTLAGILGALAAAAAGDGPAAARAGVPEGAKWAAVAAAAALIHGRAGQRAARRGPVIVSDLPGEIGAVVAGLLAVPD</sequence>
<feature type="binding site" evidence="18">
    <location>
        <position position="170"/>
    </location>
    <ligand>
        <name>K(+)</name>
        <dbReference type="ChEBI" id="CHEBI:29103"/>
    </ligand>
</feature>
<dbReference type="GO" id="GO:0110051">
    <property type="term" value="P:metabolite repair"/>
    <property type="evidence" value="ECO:0007669"/>
    <property type="project" value="TreeGrafter"/>
</dbReference>
<comment type="catalytic activity">
    <reaction evidence="1 18 19">
        <text>(6R)-NADHX = (6S)-NADHX</text>
        <dbReference type="Rhea" id="RHEA:32215"/>
        <dbReference type="ChEBI" id="CHEBI:64074"/>
        <dbReference type="ChEBI" id="CHEBI:64075"/>
        <dbReference type="EC" id="5.1.99.6"/>
    </reaction>
</comment>
<comment type="function">
    <text evidence="14 19">Bifunctional enzyme that catalyzes the epimerization of the S- and R-forms of NAD(P)HX and the dehydration of the S-form of NAD(P)HX at the expense of ADP, which is converted to AMP. This allows the repair of both epimers of NAD(P)HX, a damaged form of NAD(P)H that is a result of enzymatic or heat-dependent hydration.</text>
</comment>
<comment type="similarity">
    <text evidence="18">Belongs to the NnrE/AIBP family.</text>
</comment>
<feature type="binding site" evidence="18">
    <location>
        <position position="62"/>
    </location>
    <ligand>
        <name>K(+)</name>
        <dbReference type="ChEBI" id="CHEBI:29103"/>
    </ligand>
</feature>
<dbReference type="InterPro" id="IPR000631">
    <property type="entry name" value="CARKD"/>
</dbReference>
<keyword evidence="23" id="KW-1185">Reference proteome</keyword>
<dbReference type="PROSITE" id="PS51385">
    <property type="entry name" value="YJEF_N"/>
    <property type="match status" value="1"/>
</dbReference>
<evidence type="ECO:0000256" key="9">
    <source>
        <dbReference type="ARBA" id="ARBA00022958"/>
    </source>
</evidence>
<evidence type="ECO:0000256" key="8">
    <source>
        <dbReference type="ARBA" id="ARBA00022857"/>
    </source>
</evidence>
<evidence type="ECO:0000256" key="10">
    <source>
        <dbReference type="ARBA" id="ARBA00023027"/>
    </source>
</evidence>
<dbReference type="EC" id="4.2.1.136" evidence="19"/>
<dbReference type="PANTHER" id="PTHR12592">
    <property type="entry name" value="ATP-DEPENDENT (S)-NAD(P)H-HYDRATE DEHYDRATASE FAMILY MEMBER"/>
    <property type="match status" value="1"/>
</dbReference>
<feature type="binding site" evidence="18">
    <location>
        <position position="127"/>
    </location>
    <ligand>
        <name>K(+)</name>
        <dbReference type="ChEBI" id="CHEBI:29103"/>
    </ligand>
</feature>
<feature type="binding site" evidence="17">
    <location>
        <position position="324"/>
    </location>
    <ligand>
        <name>(6S)-NADPHX</name>
        <dbReference type="ChEBI" id="CHEBI:64076"/>
    </ligand>
</feature>
<evidence type="ECO:0000256" key="7">
    <source>
        <dbReference type="ARBA" id="ARBA00022840"/>
    </source>
</evidence>
<reference evidence="22 23" key="1">
    <citation type="submission" date="2019-03" db="EMBL/GenBank/DDBJ databases">
        <title>Arthrobacter sp. nov., an bacterium isolated from biocrust in Mu Us Desert.</title>
        <authorList>
            <person name="Lixiong L."/>
        </authorList>
    </citation>
    <scope>NUCLEOTIDE SEQUENCE [LARGE SCALE GENOMIC DNA]</scope>
    <source>
        <strain evidence="22 23">SLN-3</strain>
    </source>
</reference>
<dbReference type="NCBIfam" id="TIGR00197">
    <property type="entry name" value="yjeF_nterm"/>
    <property type="match status" value="1"/>
</dbReference>
<feature type="binding site" evidence="17">
    <location>
        <position position="368"/>
    </location>
    <ligand>
        <name>(6S)-NADPHX</name>
        <dbReference type="ChEBI" id="CHEBI:64076"/>
    </ligand>
</feature>
<comment type="function">
    <text evidence="18">Catalyzes the epimerization of the S- and R-forms of NAD(P)HX, a damaged form of NAD(P)H that is a result of enzymatic or heat-dependent hydration. This is a prerequisite for the S-specific NAD(P)H-hydrate dehydratase to allow the repair of both epimers of NAD(P)HX.</text>
</comment>
<dbReference type="CDD" id="cd01171">
    <property type="entry name" value="YXKO-related"/>
    <property type="match status" value="1"/>
</dbReference>
<evidence type="ECO:0000256" key="14">
    <source>
        <dbReference type="ARBA" id="ARBA00025153"/>
    </source>
</evidence>
<feature type="binding site" evidence="17">
    <location>
        <position position="269"/>
    </location>
    <ligand>
        <name>(6S)-NADPHX</name>
        <dbReference type="ChEBI" id="CHEBI:64076"/>
    </ligand>
</feature>
<evidence type="ECO:0000313" key="22">
    <source>
        <dbReference type="EMBL" id="TDK25727.1"/>
    </source>
</evidence>
<evidence type="ECO:0000256" key="15">
    <source>
        <dbReference type="ARBA" id="ARBA00048238"/>
    </source>
</evidence>
<comment type="catalytic activity">
    <reaction evidence="15 17 19">
        <text>(6S)-NADHX + ADP = AMP + phosphate + NADH + H(+)</text>
        <dbReference type="Rhea" id="RHEA:32223"/>
        <dbReference type="ChEBI" id="CHEBI:15378"/>
        <dbReference type="ChEBI" id="CHEBI:43474"/>
        <dbReference type="ChEBI" id="CHEBI:57945"/>
        <dbReference type="ChEBI" id="CHEBI:64074"/>
        <dbReference type="ChEBI" id="CHEBI:456215"/>
        <dbReference type="ChEBI" id="CHEBI:456216"/>
        <dbReference type="EC" id="4.2.1.136"/>
    </reaction>
</comment>
<evidence type="ECO:0000256" key="5">
    <source>
        <dbReference type="ARBA" id="ARBA00022723"/>
    </source>
</evidence>
<organism evidence="22 23">
    <name type="scientific">Arthrobacter crusticola</name>
    <dbReference type="NCBI Taxonomy" id="2547960"/>
    <lineage>
        <taxon>Bacteria</taxon>
        <taxon>Bacillati</taxon>
        <taxon>Actinomycetota</taxon>
        <taxon>Actinomycetes</taxon>
        <taxon>Micrococcales</taxon>
        <taxon>Micrococcaceae</taxon>
        <taxon>Arthrobacter</taxon>
    </lineage>
</organism>
<dbReference type="Gene3D" id="3.40.50.10260">
    <property type="entry name" value="YjeF N-terminal domain"/>
    <property type="match status" value="1"/>
</dbReference>
<dbReference type="Pfam" id="PF03853">
    <property type="entry name" value="YjeF_N"/>
    <property type="match status" value="1"/>
</dbReference>
<evidence type="ECO:0000259" key="20">
    <source>
        <dbReference type="PROSITE" id="PS51383"/>
    </source>
</evidence>
<keyword evidence="13" id="KW-0511">Multifunctional enzyme</keyword>
<dbReference type="InterPro" id="IPR004443">
    <property type="entry name" value="YjeF_N_dom"/>
</dbReference>
<comment type="similarity">
    <text evidence="17">Belongs to the NnrD/CARKD family.</text>
</comment>
<feature type="binding site" evidence="17">
    <location>
        <position position="440"/>
    </location>
    <ligand>
        <name>(6S)-NADPHX</name>
        <dbReference type="ChEBI" id="CHEBI:64076"/>
    </ligand>
</feature>
<comment type="cofactor">
    <cofactor evidence="18 19">
        <name>K(+)</name>
        <dbReference type="ChEBI" id="CHEBI:29103"/>
    </cofactor>
    <text evidence="18 19">Binds 1 potassium ion per subunit.</text>
</comment>
<evidence type="ECO:0000256" key="16">
    <source>
        <dbReference type="ARBA" id="ARBA00049209"/>
    </source>
</evidence>
<evidence type="ECO:0000313" key="23">
    <source>
        <dbReference type="Proteomes" id="UP000295411"/>
    </source>
</evidence>
<evidence type="ECO:0000256" key="4">
    <source>
        <dbReference type="ARBA" id="ARBA00009524"/>
    </source>
</evidence>
<dbReference type="Pfam" id="PF01256">
    <property type="entry name" value="Carb_kinase"/>
    <property type="match status" value="1"/>
</dbReference>
<comment type="catalytic activity">
    <reaction evidence="2 18 19">
        <text>(6R)-NADPHX = (6S)-NADPHX</text>
        <dbReference type="Rhea" id="RHEA:32227"/>
        <dbReference type="ChEBI" id="CHEBI:64076"/>
        <dbReference type="ChEBI" id="CHEBI:64077"/>
        <dbReference type="EC" id="5.1.99.6"/>
    </reaction>
</comment>
<evidence type="ECO:0000256" key="6">
    <source>
        <dbReference type="ARBA" id="ARBA00022741"/>
    </source>
</evidence>
<comment type="catalytic activity">
    <reaction evidence="16 17 19">
        <text>(6S)-NADPHX + ADP = AMP + phosphate + NADPH + H(+)</text>
        <dbReference type="Rhea" id="RHEA:32235"/>
        <dbReference type="ChEBI" id="CHEBI:15378"/>
        <dbReference type="ChEBI" id="CHEBI:43474"/>
        <dbReference type="ChEBI" id="CHEBI:57783"/>
        <dbReference type="ChEBI" id="CHEBI:64076"/>
        <dbReference type="ChEBI" id="CHEBI:456215"/>
        <dbReference type="ChEBI" id="CHEBI:456216"/>
        <dbReference type="EC" id="4.2.1.136"/>
    </reaction>
</comment>
<dbReference type="Proteomes" id="UP000295411">
    <property type="component" value="Unassembled WGS sequence"/>
</dbReference>
<dbReference type="OrthoDB" id="9806925at2"/>